<evidence type="ECO:0000256" key="3">
    <source>
        <dbReference type="ARBA" id="ARBA00022801"/>
    </source>
</evidence>
<sequence length="414" mass="47601">MYCNGPLQLGKAYRVKSYACTTTGCTETLYSLPIWTVPDLNVTIMIIGGIAGAVVFIALVVAIVCMKRSNKLCFKLKTIDNTAKEENIYLNDLDSHYVFRPGSVKMTEFPAYVDHMHKHNNRLFGQAYGMLKDKSPDLPITTALSQDCQQKNRCMDSLPFDHSRVKLRKADNIDGADYINANYIPGYNSRGEYIATQGPLRTTFDDFWRMIWEQKVDIIVLLTNLAENGTLQCDMYWPEDEPVFYGNILVSKHSERDLSLYKLCIFEIKLNKEHRRIKHFWFNKWSDAECPERPVMFFDFVKAVQKAKTPAVNGGPSVVHCSDGVGRTGTYIAVDHLLQHIRGHDDVDIYQLVLDMREHRCNMVQTEAQFVFIYDCLKAFVKVGHDNDGHMYQNTQLGTEQIEHTYEALNFKRK</sequence>
<keyword evidence="12" id="KW-1185">Reference proteome</keyword>
<evidence type="ECO:0000256" key="6">
    <source>
        <dbReference type="ARBA" id="ARBA00023180"/>
    </source>
</evidence>
<keyword evidence="8" id="KW-0472">Membrane</keyword>
<keyword evidence="6" id="KW-0325">Glycoprotein</keyword>
<dbReference type="PROSITE" id="PS00383">
    <property type="entry name" value="TYR_PHOSPHATASE_1"/>
    <property type="match status" value="1"/>
</dbReference>
<reference evidence="11" key="1">
    <citation type="journal article" date="2019" name="bioRxiv">
        <title>The Genome of the Zebra Mussel, Dreissena polymorpha: A Resource for Invasive Species Research.</title>
        <authorList>
            <person name="McCartney M.A."/>
            <person name="Auch B."/>
            <person name="Kono T."/>
            <person name="Mallez S."/>
            <person name="Zhang Y."/>
            <person name="Obille A."/>
            <person name="Becker A."/>
            <person name="Abrahante J.E."/>
            <person name="Garbe J."/>
            <person name="Badalamenti J.P."/>
            <person name="Herman A."/>
            <person name="Mangelson H."/>
            <person name="Liachko I."/>
            <person name="Sullivan S."/>
            <person name="Sone E.D."/>
            <person name="Koren S."/>
            <person name="Silverstein K.A.T."/>
            <person name="Beckman K.B."/>
            <person name="Gohl D.M."/>
        </authorList>
    </citation>
    <scope>NUCLEOTIDE SEQUENCE</scope>
    <source>
        <strain evidence="11">Duluth1</strain>
        <tissue evidence="11">Whole animal</tissue>
    </source>
</reference>
<dbReference type="PROSITE" id="PS50056">
    <property type="entry name" value="TYR_PHOSPHATASE_2"/>
    <property type="match status" value="1"/>
</dbReference>
<comment type="caution">
    <text evidence="11">The sequence shown here is derived from an EMBL/GenBank/DDBJ whole genome shotgun (WGS) entry which is preliminary data.</text>
</comment>
<evidence type="ECO:0000313" key="11">
    <source>
        <dbReference type="EMBL" id="KAH3727771.1"/>
    </source>
</evidence>
<dbReference type="PANTHER" id="PTHR46957">
    <property type="entry name" value="CYTOKINE RECEPTOR"/>
    <property type="match status" value="1"/>
</dbReference>
<dbReference type="EMBL" id="JAIWYP010000012">
    <property type="protein sequence ID" value="KAH3727771.1"/>
    <property type="molecule type" value="Genomic_DNA"/>
</dbReference>
<evidence type="ECO:0000313" key="12">
    <source>
        <dbReference type="Proteomes" id="UP000828390"/>
    </source>
</evidence>
<dbReference type="InterPro" id="IPR050713">
    <property type="entry name" value="RTP_Phos/Ushers"/>
</dbReference>
<dbReference type="InterPro" id="IPR000387">
    <property type="entry name" value="Tyr_Pase_dom"/>
</dbReference>
<dbReference type="PROSITE" id="PS50055">
    <property type="entry name" value="TYR_PHOSPHATASE_PTP"/>
    <property type="match status" value="1"/>
</dbReference>
<dbReference type="FunFam" id="3.90.190.10:FF:000102">
    <property type="entry name" value="Receptor-type tyrosine-protein phosphatase"/>
    <property type="match status" value="1"/>
</dbReference>
<dbReference type="Proteomes" id="UP000828390">
    <property type="component" value="Unassembled WGS sequence"/>
</dbReference>
<dbReference type="InterPro" id="IPR016130">
    <property type="entry name" value="Tyr_Pase_AS"/>
</dbReference>
<dbReference type="EC" id="3.1.3.48" evidence="1"/>
<dbReference type="PANTHER" id="PTHR46957:SF3">
    <property type="entry name" value="CYTOKINE RECEPTOR"/>
    <property type="match status" value="1"/>
</dbReference>
<dbReference type="SMART" id="SM00194">
    <property type="entry name" value="PTPc"/>
    <property type="match status" value="1"/>
</dbReference>
<keyword evidence="5 8" id="KW-1133">Transmembrane helix</keyword>
<dbReference type="InterPro" id="IPR003595">
    <property type="entry name" value="Tyr_Pase_cat"/>
</dbReference>
<feature type="domain" description="Tyrosine specific protein phosphatases" evidence="10">
    <location>
        <begin position="298"/>
        <end position="371"/>
    </location>
</feature>
<accession>A0A9D4CN65</accession>
<dbReference type="Gene3D" id="3.90.190.10">
    <property type="entry name" value="Protein tyrosine phosphatase superfamily"/>
    <property type="match status" value="1"/>
</dbReference>
<evidence type="ECO:0000256" key="8">
    <source>
        <dbReference type="SAM" id="Phobius"/>
    </source>
</evidence>
<reference evidence="11" key="2">
    <citation type="submission" date="2020-11" db="EMBL/GenBank/DDBJ databases">
        <authorList>
            <person name="McCartney M.A."/>
            <person name="Auch B."/>
            <person name="Kono T."/>
            <person name="Mallez S."/>
            <person name="Becker A."/>
            <person name="Gohl D.M."/>
            <person name="Silverstein K.A.T."/>
            <person name="Koren S."/>
            <person name="Bechman K.B."/>
            <person name="Herman A."/>
            <person name="Abrahante J.E."/>
            <person name="Garbe J."/>
        </authorList>
    </citation>
    <scope>NUCLEOTIDE SEQUENCE</scope>
    <source>
        <strain evidence="11">Duluth1</strain>
        <tissue evidence="11">Whole animal</tissue>
    </source>
</reference>
<dbReference type="AlphaFoldDB" id="A0A9D4CN65"/>
<dbReference type="InterPro" id="IPR029021">
    <property type="entry name" value="Prot-tyrosine_phosphatase-like"/>
</dbReference>
<name>A0A9D4CN65_DREPO</name>
<evidence type="ECO:0000256" key="7">
    <source>
        <dbReference type="ARBA" id="ARBA00051722"/>
    </source>
</evidence>
<protein>
    <recommendedName>
        <fullName evidence="1">protein-tyrosine-phosphatase</fullName>
        <ecNumber evidence="1">3.1.3.48</ecNumber>
    </recommendedName>
</protein>
<evidence type="ECO:0000256" key="5">
    <source>
        <dbReference type="ARBA" id="ARBA00022989"/>
    </source>
</evidence>
<evidence type="ECO:0000256" key="4">
    <source>
        <dbReference type="ARBA" id="ARBA00022912"/>
    </source>
</evidence>
<keyword evidence="3" id="KW-0378">Hydrolase</keyword>
<organism evidence="11 12">
    <name type="scientific">Dreissena polymorpha</name>
    <name type="common">Zebra mussel</name>
    <name type="synonym">Mytilus polymorpha</name>
    <dbReference type="NCBI Taxonomy" id="45954"/>
    <lineage>
        <taxon>Eukaryota</taxon>
        <taxon>Metazoa</taxon>
        <taxon>Spiralia</taxon>
        <taxon>Lophotrochozoa</taxon>
        <taxon>Mollusca</taxon>
        <taxon>Bivalvia</taxon>
        <taxon>Autobranchia</taxon>
        <taxon>Heteroconchia</taxon>
        <taxon>Euheterodonta</taxon>
        <taxon>Imparidentia</taxon>
        <taxon>Neoheterodontei</taxon>
        <taxon>Myida</taxon>
        <taxon>Dreissenoidea</taxon>
        <taxon>Dreissenidae</taxon>
        <taxon>Dreissena</taxon>
    </lineage>
</organism>
<evidence type="ECO:0000259" key="9">
    <source>
        <dbReference type="PROSITE" id="PS50055"/>
    </source>
</evidence>
<evidence type="ECO:0000259" key="10">
    <source>
        <dbReference type="PROSITE" id="PS50056"/>
    </source>
</evidence>
<feature type="transmembrane region" description="Helical" evidence="8">
    <location>
        <begin position="42"/>
        <end position="65"/>
    </location>
</feature>
<gene>
    <name evidence="11" type="ORF">DPMN_053715</name>
</gene>
<dbReference type="SUPFAM" id="SSF52799">
    <property type="entry name" value="(Phosphotyrosine protein) phosphatases II"/>
    <property type="match status" value="1"/>
</dbReference>
<dbReference type="SMART" id="SM00404">
    <property type="entry name" value="PTPc_motif"/>
    <property type="match status" value="1"/>
</dbReference>
<comment type="catalytic activity">
    <reaction evidence="7">
        <text>O-phospho-L-tyrosyl-[protein] + H2O = L-tyrosyl-[protein] + phosphate</text>
        <dbReference type="Rhea" id="RHEA:10684"/>
        <dbReference type="Rhea" id="RHEA-COMP:10136"/>
        <dbReference type="Rhea" id="RHEA-COMP:20101"/>
        <dbReference type="ChEBI" id="CHEBI:15377"/>
        <dbReference type="ChEBI" id="CHEBI:43474"/>
        <dbReference type="ChEBI" id="CHEBI:46858"/>
        <dbReference type="ChEBI" id="CHEBI:61978"/>
        <dbReference type="EC" id="3.1.3.48"/>
    </reaction>
</comment>
<feature type="domain" description="Tyrosine-protein phosphatase" evidence="9">
    <location>
        <begin position="124"/>
        <end position="380"/>
    </location>
</feature>
<dbReference type="GO" id="GO:0016020">
    <property type="term" value="C:membrane"/>
    <property type="evidence" value="ECO:0007669"/>
    <property type="project" value="UniProtKB-SubCell"/>
</dbReference>
<dbReference type="GO" id="GO:0004725">
    <property type="term" value="F:protein tyrosine phosphatase activity"/>
    <property type="evidence" value="ECO:0007669"/>
    <property type="project" value="UniProtKB-EC"/>
</dbReference>
<dbReference type="PRINTS" id="PR00700">
    <property type="entry name" value="PRTYPHPHTASE"/>
</dbReference>
<evidence type="ECO:0000256" key="1">
    <source>
        <dbReference type="ARBA" id="ARBA00013064"/>
    </source>
</evidence>
<dbReference type="InterPro" id="IPR000242">
    <property type="entry name" value="PTP_cat"/>
</dbReference>
<keyword evidence="2 8" id="KW-0812">Transmembrane</keyword>
<dbReference type="Pfam" id="PF00102">
    <property type="entry name" value="Y_phosphatase"/>
    <property type="match status" value="1"/>
</dbReference>
<proteinExistence type="predicted"/>
<evidence type="ECO:0000256" key="2">
    <source>
        <dbReference type="ARBA" id="ARBA00022692"/>
    </source>
</evidence>
<keyword evidence="4" id="KW-0904">Protein phosphatase</keyword>